<dbReference type="Proteomes" id="UP000245506">
    <property type="component" value="Unassembled WGS sequence"/>
</dbReference>
<dbReference type="OrthoDB" id="7593450at2"/>
<gene>
    <name evidence="1" type="ORF">DKT75_10855</name>
</gene>
<dbReference type="EMBL" id="QGKL01000031">
    <property type="protein sequence ID" value="PWQ95874.1"/>
    <property type="molecule type" value="Genomic_DNA"/>
</dbReference>
<dbReference type="Gene3D" id="1.25.40.10">
    <property type="entry name" value="Tetratricopeptide repeat domain"/>
    <property type="match status" value="1"/>
</dbReference>
<accession>A0A317CB64</accession>
<comment type="caution">
    <text evidence="1">The sequence shown here is derived from an EMBL/GenBank/DDBJ whole genome shotgun (WGS) entry which is preliminary data.</text>
</comment>
<dbReference type="Pfam" id="PF06041">
    <property type="entry name" value="DUF924"/>
    <property type="match status" value="1"/>
</dbReference>
<reference evidence="1 2" key="1">
    <citation type="submission" date="2018-05" db="EMBL/GenBank/DDBJ databases">
        <title>Leucothrix arctica sp. nov., isolated from Arctic seawater.</title>
        <authorList>
            <person name="Choi A."/>
            <person name="Baek K."/>
        </authorList>
    </citation>
    <scope>NUCLEOTIDE SEQUENCE [LARGE SCALE GENOMIC DNA]</scope>
    <source>
        <strain evidence="1 2">IMCC9719</strain>
    </source>
</reference>
<dbReference type="InterPro" id="IPR010323">
    <property type="entry name" value="DUF924"/>
</dbReference>
<protein>
    <submittedName>
        <fullName evidence="1">DUF924 domain-containing protein</fullName>
    </submittedName>
</protein>
<dbReference type="RefSeq" id="WP_109823453.1">
    <property type="nucleotide sequence ID" value="NZ_QGKL01000031.1"/>
</dbReference>
<dbReference type="SUPFAM" id="SSF48452">
    <property type="entry name" value="TPR-like"/>
    <property type="match status" value="1"/>
</dbReference>
<keyword evidence="2" id="KW-1185">Reference proteome</keyword>
<evidence type="ECO:0000313" key="2">
    <source>
        <dbReference type="Proteomes" id="UP000245506"/>
    </source>
</evidence>
<organism evidence="1 2">
    <name type="scientific">Leucothrix arctica</name>
    <dbReference type="NCBI Taxonomy" id="1481894"/>
    <lineage>
        <taxon>Bacteria</taxon>
        <taxon>Pseudomonadati</taxon>
        <taxon>Pseudomonadota</taxon>
        <taxon>Gammaproteobacteria</taxon>
        <taxon>Thiotrichales</taxon>
        <taxon>Thiotrichaceae</taxon>
        <taxon>Leucothrix</taxon>
    </lineage>
</organism>
<dbReference type="Gene3D" id="1.20.58.320">
    <property type="entry name" value="TPR-like"/>
    <property type="match status" value="1"/>
</dbReference>
<name>A0A317CB64_9GAMM</name>
<sequence length="181" mass="21185">MQSAEEVLAFWYSEPMKSHWFKSTPEIDELITEQYEFLWQYAADYNLELWQDSPEGCLALCITLDQFPLNMFRNKALAYSTEQHAVDVCKHAIVNDFDQQIDKSQLSFLYMPLMHSENIDDQDLGVERFIHAGLDDNVRFSKHHREIIAQFGRFPHRNEALGRESTPEEITYLNSKAAFKG</sequence>
<evidence type="ECO:0000313" key="1">
    <source>
        <dbReference type="EMBL" id="PWQ95874.1"/>
    </source>
</evidence>
<dbReference type="InterPro" id="IPR011990">
    <property type="entry name" value="TPR-like_helical_dom_sf"/>
</dbReference>
<dbReference type="AlphaFoldDB" id="A0A317CB64"/>
<proteinExistence type="predicted"/>